<evidence type="ECO:0000313" key="1">
    <source>
        <dbReference type="EMBL" id="KAB5515901.1"/>
    </source>
</evidence>
<dbReference type="EMBL" id="VDCV01000017">
    <property type="protein sequence ID" value="KAB5515901.1"/>
    <property type="molecule type" value="Genomic_DNA"/>
</dbReference>
<protein>
    <submittedName>
        <fullName evidence="1">Uncharacterized protein</fullName>
    </submittedName>
</protein>
<keyword evidence="2" id="KW-1185">Reference proteome</keyword>
<proteinExistence type="predicted"/>
<dbReference type="SUPFAM" id="SSF101148">
    <property type="entry name" value="Plant invertase/pectin methylesterase inhibitor"/>
    <property type="match status" value="1"/>
</dbReference>
<dbReference type="Proteomes" id="UP000326939">
    <property type="component" value="Chromosome 17"/>
</dbReference>
<name>A0A5N5JA03_9ROSI</name>
<accession>A0A5N5JA03</accession>
<dbReference type="Gene3D" id="1.20.140.40">
    <property type="entry name" value="Invertase/pectin methylesterase inhibitor family protein"/>
    <property type="match status" value="1"/>
</dbReference>
<comment type="caution">
    <text evidence="1">The sequence shown here is derived from an EMBL/GenBank/DDBJ whole genome shotgun (WGS) entry which is preliminary data.</text>
</comment>
<evidence type="ECO:0000313" key="2">
    <source>
        <dbReference type="Proteomes" id="UP000326939"/>
    </source>
</evidence>
<sequence>MRAISFTICRFHPAKPKPVDPDEAQSTKTIFANKLNGVKPGGMAVVKDCLEQIDDAVDQLRESIEELKNIGQAKGVGQDLELISHKQRADMETLNSAGHLKLVVRLVLNTLSELGGRDELIT</sequence>
<reference evidence="2" key="1">
    <citation type="journal article" date="2019" name="Gigascience">
        <title>De novo genome assembly of the endangered Acer yangbiense, a plant species with extremely small populations endemic to Yunnan Province, China.</title>
        <authorList>
            <person name="Yang J."/>
            <person name="Wariss H.M."/>
            <person name="Tao L."/>
            <person name="Zhang R."/>
            <person name="Yun Q."/>
            <person name="Hollingsworth P."/>
            <person name="Dao Z."/>
            <person name="Luo G."/>
            <person name="Guo H."/>
            <person name="Ma Y."/>
            <person name="Sun W."/>
        </authorList>
    </citation>
    <scope>NUCLEOTIDE SEQUENCE [LARGE SCALE GENOMIC DNA]</scope>
    <source>
        <strain evidence="2">cv. br00</strain>
    </source>
</reference>
<dbReference type="AlphaFoldDB" id="A0A5N5JA03"/>
<dbReference type="InterPro" id="IPR035513">
    <property type="entry name" value="Invertase/methylesterase_inhib"/>
</dbReference>
<gene>
    <name evidence="1" type="ORF">DKX38_026549</name>
</gene>
<organism evidence="1 2">
    <name type="scientific">Salix brachista</name>
    <dbReference type="NCBI Taxonomy" id="2182728"/>
    <lineage>
        <taxon>Eukaryota</taxon>
        <taxon>Viridiplantae</taxon>
        <taxon>Streptophyta</taxon>
        <taxon>Embryophyta</taxon>
        <taxon>Tracheophyta</taxon>
        <taxon>Spermatophyta</taxon>
        <taxon>Magnoliopsida</taxon>
        <taxon>eudicotyledons</taxon>
        <taxon>Gunneridae</taxon>
        <taxon>Pentapetalae</taxon>
        <taxon>rosids</taxon>
        <taxon>fabids</taxon>
        <taxon>Malpighiales</taxon>
        <taxon>Salicaceae</taxon>
        <taxon>Saliceae</taxon>
        <taxon>Salix</taxon>
    </lineage>
</organism>